<dbReference type="EMBL" id="MFYX01000127">
    <property type="protein sequence ID" value="OGK01293.1"/>
    <property type="molecule type" value="Genomic_DNA"/>
</dbReference>
<keyword evidence="4" id="KW-0547">Nucleotide-binding</keyword>
<dbReference type="GO" id="GO:0003677">
    <property type="term" value="F:DNA binding"/>
    <property type="evidence" value="ECO:0007669"/>
    <property type="project" value="InterPro"/>
</dbReference>
<dbReference type="FunFam" id="3.40.50.300:FF:000137">
    <property type="entry name" value="Replication-associated recombination protein A"/>
    <property type="match status" value="1"/>
</dbReference>
<evidence type="ECO:0000256" key="3">
    <source>
        <dbReference type="ARBA" id="ARBA00022705"/>
    </source>
</evidence>
<sequence>MADLFEPDTTSGHSQAPLAERMRPTTLNDFLGQEHLLGPGCALRTAIDSDTVSSMVFWGPPGTGKTTLAHIIAKKTGARFIAISAVSAGLKDVKQIVEDAREALKYYQKKTILFLDEIHRFNKAQQDAFLPHVENGTITLIGATTENPSFEINAALLSRMHVFVLKPLEPEQMCGIVSRAFEQEAGKAYVFENEALDFLARMSAGDARFALNTLETALALAKKGGIVSKPVIEEAMQKKAFLYDHDGEEHFNTISAMHKAVRGSDPQAALYYFYRMLEGGEDPMYLMRRIIRMASEDIGLADPSALTLCISAKEAYHMLGIPEGVLAIAEALVYLALAPKSNAVYLAEKAAKSEIKQSGPLPVPLHIRNAPTGLMKDLGYGNGYKYDHDEEHAFSGQDYFPEGVRKREYYTPGKQGYEAELAKRIEYFKKLREQK</sequence>
<dbReference type="Gene3D" id="1.10.8.60">
    <property type="match status" value="1"/>
</dbReference>
<dbReference type="FunFam" id="1.20.272.10:FF:000001">
    <property type="entry name" value="Putative AAA family ATPase"/>
    <property type="match status" value="1"/>
</dbReference>
<dbReference type="GO" id="GO:0017116">
    <property type="term" value="F:single-stranded DNA helicase activity"/>
    <property type="evidence" value="ECO:0007669"/>
    <property type="project" value="TreeGrafter"/>
</dbReference>
<evidence type="ECO:0000256" key="4">
    <source>
        <dbReference type="ARBA" id="ARBA00022741"/>
    </source>
</evidence>
<evidence type="ECO:0000313" key="7">
    <source>
        <dbReference type="EMBL" id="OGK01293.1"/>
    </source>
</evidence>
<accession>A0A1F7F405</accession>
<comment type="caution">
    <text evidence="7">The sequence shown here is derived from an EMBL/GenBank/DDBJ whole genome shotgun (WGS) entry which is preliminary data.</text>
</comment>
<dbReference type="InterPro" id="IPR032423">
    <property type="entry name" value="AAA_assoc_2"/>
</dbReference>
<dbReference type="InterPro" id="IPR003593">
    <property type="entry name" value="AAA+_ATPase"/>
</dbReference>
<protein>
    <submittedName>
        <fullName evidence="7">AAA family ATPase</fullName>
    </submittedName>
</protein>
<dbReference type="InterPro" id="IPR027417">
    <property type="entry name" value="P-loop_NTPase"/>
</dbReference>
<dbReference type="Pfam" id="PF00004">
    <property type="entry name" value="AAA"/>
    <property type="match status" value="1"/>
</dbReference>
<evidence type="ECO:0000256" key="5">
    <source>
        <dbReference type="ARBA" id="ARBA00022840"/>
    </source>
</evidence>
<dbReference type="Proteomes" id="UP000179243">
    <property type="component" value="Unassembled WGS sequence"/>
</dbReference>
<dbReference type="InterPro" id="IPR021886">
    <property type="entry name" value="MgsA_C"/>
</dbReference>
<dbReference type="SUPFAM" id="SSF52540">
    <property type="entry name" value="P-loop containing nucleoside triphosphate hydrolases"/>
    <property type="match status" value="1"/>
</dbReference>
<gene>
    <name evidence="7" type="ORF">A2519_12885</name>
</gene>
<evidence type="ECO:0000256" key="2">
    <source>
        <dbReference type="ARBA" id="ARBA00008959"/>
    </source>
</evidence>
<dbReference type="GO" id="GO:0008047">
    <property type="term" value="F:enzyme activator activity"/>
    <property type="evidence" value="ECO:0007669"/>
    <property type="project" value="TreeGrafter"/>
</dbReference>
<dbReference type="GO" id="GO:0000731">
    <property type="term" value="P:DNA synthesis involved in DNA repair"/>
    <property type="evidence" value="ECO:0007669"/>
    <property type="project" value="TreeGrafter"/>
</dbReference>
<evidence type="ECO:0000313" key="8">
    <source>
        <dbReference type="Proteomes" id="UP000179243"/>
    </source>
</evidence>
<dbReference type="InterPro" id="IPR008921">
    <property type="entry name" value="DNA_pol3_clamp-load_cplx_C"/>
</dbReference>
<feature type="domain" description="AAA+ ATPase" evidence="6">
    <location>
        <begin position="51"/>
        <end position="168"/>
    </location>
</feature>
<organism evidence="7 8">
    <name type="scientific">Candidatus Raymondbacteria bacterium RIFOXYD12_FULL_49_13</name>
    <dbReference type="NCBI Taxonomy" id="1817890"/>
    <lineage>
        <taxon>Bacteria</taxon>
        <taxon>Raymondiibacteriota</taxon>
    </lineage>
</organism>
<dbReference type="PANTHER" id="PTHR13779">
    <property type="entry name" value="WERNER HELICASE-INTERACTING PROTEIN 1 FAMILY MEMBER"/>
    <property type="match status" value="1"/>
</dbReference>
<evidence type="ECO:0000259" key="6">
    <source>
        <dbReference type="SMART" id="SM00382"/>
    </source>
</evidence>
<dbReference type="GO" id="GO:0006261">
    <property type="term" value="P:DNA-templated DNA replication"/>
    <property type="evidence" value="ECO:0007669"/>
    <property type="project" value="TreeGrafter"/>
</dbReference>
<dbReference type="PANTHER" id="PTHR13779:SF7">
    <property type="entry name" value="ATPASE WRNIP1"/>
    <property type="match status" value="1"/>
</dbReference>
<dbReference type="SMART" id="SM00382">
    <property type="entry name" value="AAA"/>
    <property type="match status" value="1"/>
</dbReference>
<name>A0A1F7F405_UNCRA</name>
<comment type="similarity">
    <text evidence="2">Belongs to the AAA ATPase family. RarA/MGS1/WRNIP1 subfamily.</text>
</comment>
<dbReference type="Gene3D" id="3.40.50.300">
    <property type="entry name" value="P-loop containing nucleotide triphosphate hydrolases"/>
    <property type="match status" value="1"/>
</dbReference>
<dbReference type="Pfam" id="PF12002">
    <property type="entry name" value="MgsA_C"/>
    <property type="match status" value="1"/>
</dbReference>
<dbReference type="CDD" id="cd18139">
    <property type="entry name" value="HLD_clamp_RarA"/>
    <property type="match status" value="1"/>
</dbReference>
<dbReference type="InterPro" id="IPR051314">
    <property type="entry name" value="AAA_ATPase_RarA/MGS1/WRNIP1"/>
</dbReference>
<dbReference type="FunFam" id="1.10.3710.10:FF:000004">
    <property type="entry name" value="Putative ATPase, AAA family"/>
    <property type="match status" value="1"/>
</dbReference>
<dbReference type="GO" id="GO:0016887">
    <property type="term" value="F:ATP hydrolysis activity"/>
    <property type="evidence" value="ECO:0007669"/>
    <property type="project" value="InterPro"/>
</dbReference>
<dbReference type="InterPro" id="IPR003959">
    <property type="entry name" value="ATPase_AAA_core"/>
</dbReference>
<keyword evidence="3" id="KW-0235">DNA replication</keyword>
<keyword evidence="5" id="KW-0067">ATP-binding</keyword>
<dbReference type="GO" id="GO:0005524">
    <property type="term" value="F:ATP binding"/>
    <property type="evidence" value="ECO:0007669"/>
    <property type="project" value="UniProtKB-KW"/>
</dbReference>
<dbReference type="SUPFAM" id="SSF48019">
    <property type="entry name" value="post-AAA+ oligomerization domain-like"/>
    <property type="match status" value="1"/>
</dbReference>
<dbReference type="AlphaFoldDB" id="A0A1F7F405"/>
<proteinExistence type="inferred from homology"/>
<dbReference type="Gene3D" id="1.10.3710.10">
    <property type="entry name" value="DNA polymerase III clamp loader subunits, C-terminal domain"/>
    <property type="match status" value="1"/>
</dbReference>
<comment type="function">
    <text evidence="1">DNA-dependent ATPase that plays important roles in cellular responses to stalled DNA replication processes.</text>
</comment>
<dbReference type="CDD" id="cd00009">
    <property type="entry name" value="AAA"/>
    <property type="match status" value="1"/>
</dbReference>
<reference evidence="7 8" key="1">
    <citation type="journal article" date="2016" name="Nat. Commun.">
        <title>Thousands of microbial genomes shed light on interconnected biogeochemical processes in an aquifer system.</title>
        <authorList>
            <person name="Anantharaman K."/>
            <person name="Brown C.T."/>
            <person name="Hug L.A."/>
            <person name="Sharon I."/>
            <person name="Castelle C.J."/>
            <person name="Probst A.J."/>
            <person name="Thomas B.C."/>
            <person name="Singh A."/>
            <person name="Wilkins M.J."/>
            <person name="Karaoz U."/>
            <person name="Brodie E.L."/>
            <person name="Williams K.H."/>
            <person name="Hubbard S.S."/>
            <person name="Banfield J.F."/>
        </authorList>
    </citation>
    <scope>NUCLEOTIDE SEQUENCE [LARGE SCALE GENOMIC DNA]</scope>
</reference>
<dbReference type="Gene3D" id="1.20.272.10">
    <property type="match status" value="1"/>
</dbReference>
<dbReference type="Pfam" id="PF16193">
    <property type="entry name" value="AAA_assoc_2"/>
    <property type="match status" value="1"/>
</dbReference>
<evidence type="ECO:0000256" key="1">
    <source>
        <dbReference type="ARBA" id="ARBA00002393"/>
    </source>
</evidence>